<gene>
    <name evidence="1" type="ORF">IFK94_13890</name>
</gene>
<comment type="caution">
    <text evidence="1">The sequence shown here is derived from an EMBL/GenBank/DDBJ whole genome shotgun (WGS) entry which is preliminary data.</text>
</comment>
<dbReference type="CDD" id="cd00657">
    <property type="entry name" value="Ferritin_like"/>
    <property type="match status" value="1"/>
</dbReference>
<reference evidence="1 2" key="1">
    <citation type="submission" date="2020-08" db="EMBL/GenBank/DDBJ databases">
        <title>Acidobacteriota in marine sediments use diverse sulfur dissimilation pathways.</title>
        <authorList>
            <person name="Wasmund K."/>
        </authorList>
    </citation>
    <scope>NUCLEOTIDE SEQUENCE [LARGE SCALE GENOMIC DNA]</scope>
    <source>
        <strain evidence="1">MAG AM4</strain>
    </source>
</reference>
<dbReference type="PANTHER" id="PTHR42782:SF2">
    <property type="entry name" value="3-OXOACYL-[ACYL-CARRIER-PROTEIN] SYNTHASE-LIKE PROTEIN"/>
    <property type="match status" value="1"/>
</dbReference>
<dbReference type="InterPro" id="IPR009078">
    <property type="entry name" value="Ferritin-like_SF"/>
</dbReference>
<dbReference type="SUPFAM" id="SSF47240">
    <property type="entry name" value="Ferritin-like"/>
    <property type="match status" value="1"/>
</dbReference>
<sequence length="260" mass="29451">MEIREYARTILESGGLDAKLAPPARSLEDRTPGAPLILGLPARDPDIRIRPGREVKVPAREGMCDPAQRIRIIHAFANHELQAVELFAWALLAFPDAAPEFRRGLVRILADEQRHTRMYLKLLSRRSAAFGDFPVSGYFWAKAGEWSSPLRFIAAMSLTFECANLDHASDYGGLARKAGDRELADVIEVVHREEIEHVRFGWTWLNRLKAEGETAWEAYRRSLVWPLRPSRSVGRQFDELARTMAGMEPSFLEALGRETD</sequence>
<dbReference type="Pfam" id="PF04305">
    <property type="entry name" value="DUF455"/>
    <property type="match status" value="1"/>
</dbReference>
<protein>
    <submittedName>
        <fullName evidence="1">DUF455 family protein</fullName>
    </submittedName>
</protein>
<dbReference type="Proteomes" id="UP000648239">
    <property type="component" value="Unassembled WGS sequence"/>
</dbReference>
<dbReference type="AlphaFoldDB" id="A0A8J7CFA3"/>
<proteinExistence type="predicted"/>
<dbReference type="InterPro" id="IPR007402">
    <property type="entry name" value="DUF455"/>
</dbReference>
<name>A0A8J7CFA3_9BACT</name>
<dbReference type="EMBL" id="JACXWD010000067">
    <property type="protein sequence ID" value="MBD3869209.1"/>
    <property type="molecule type" value="Genomic_DNA"/>
</dbReference>
<accession>A0A8J7CFA3</accession>
<evidence type="ECO:0000313" key="1">
    <source>
        <dbReference type="EMBL" id="MBD3869209.1"/>
    </source>
</evidence>
<dbReference type="PANTHER" id="PTHR42782">
    <property type="entry name" value="SI:CH73-314G15.3"/>
    <property type="match status" value="1"/>
</dbReference>
<evidence type="ECO:0000313" key="2">
    <source>
        <dbReference type="Proteomes" id="UP000648239"/>
    </source>
</evidence>
<organism evidence="1 2">
    <name type="scientific">Candidatus Polarisedimenticola svalbardensis</name>
    <dbReference type="NCBI Taxonomy" id="2886004"/>
    <lineage>
        <taxon>Bacteria</taxon>
        <taxon>Pseudomonadati</taxon>
        <taxon>Acidobacteriota</taxon>
        <taxon>Candidatus Polarisedimenticolia</taxon>
        <taxon>Candidatus Polarisedimenticolales</taxon>
        <taxon>Candidatus Polarisedimenticolaceae</taxon>
        <taxon>Candidatus Polarisedimenticola</taxon>
    </lineage>
</organism>